<keyword evidence="1" id="KW-1133">Transmembrane helix</keyword>
<evidence type="ECO:0000256" key="1">
    <source>
        <dbReference type="SAM" id="Phobius"/>
    </source>
</evidence>
<keyword evidence="1" id="KW-0472">Membrane</keyword>
<name>A0A4P8XP12_9BACL</name>
<evidence type="ECO:0000313" key="2">
    <source>
        <dbReference type="EMBL" id="QCT03361.1"/>
    </source>
</evidence>
<evidence type="ECO:0000313" key="3">
    <source>
        <dbReference type="Proteomes" id="UP000300879"/>
    </source>
</evidence>
<reference evidence="2 3" key="1">
    <citation type="submission" date="2019-05" db="EMBL/GenBank/DDBJ databases">
        <authorList>
            <person name="Chen C."/>
        </authorList>
    </citation>
    <scope>NUCLEOTIDE SEQUENCE [LARGE SCALE GENOMIC DNA]</scope>
    <source>
        <strain evidence="2 3">HB172198</strain>
    </source>
</reference>
<proteinExistence type="predicted"/>
<keyword evidence="3" id="KW-1185">Reference proteome</keyword>
<gene>
    <name evidence="2" type="ORF">E6C60_2649</name>
</gene>
<dbReference type="AlphaFoldDB" id="A0A4P8XP12"/>
<keyword evidence="1" id="KW-0812">Transmembrane</keyword>
<sequence>MKKMLLEAVIYGTAAAGLLLLWNVAEGYLLTQEVMGVMSIPQSMEDMPESMMTSRTDSEIGMGLPNESSFGIMHMDPWVGLLGRGIALALLYLLIRMSFRRFNPSR</sequence>
<dbReference type="EMBL" id="CP040396">
    <property type="protein sequence ID" value="QCT03361.1"/>
    <property type="molecule type" value="Genomic_DNA"/>
</dbReference>
<protein>
    <submittedName>
        <fullName evidence="2">Uncharacterized protein</fullName>
    </submittedName>
</protein>
<dbReference type="RefSeq" id="WP_138226251.1">
    <property type="nucleotide sequence ID" value="NZ_CP040396.1"/>
</dbReference>
<accession>A0A4P8XP12</accession>
<organism evidence="2 3">
    <name type="scientific">Paenibacillus algicola</name>
    <dbReference type="NCBI Taxonomy" id="2565926"/>
    <lineage>
        <taxon>Bacteria</taxon>
        <taxon>Bacillati</taxon>
        <taxon>Bacillota</taxon>
        <taxon>Bacilli</taxon>
        <taxon>Bacillales</taxon>
        <taxon>Paenibacillaceae</taxon>
        <taxon>Paenibacillus</taxon>
    </lineage>
</organism>
<dbReference type="KEGG" id="palo:E6C60_2649"/>
<feature type="transmembrane region" description="Helical" evidence="1">
    <location>
        <begin position="78"/>
        <end position="95"/>
    </location>
</feature>
<dbReference type="Proteomes" id="UP000300879">
    <property type="component" value="Chromosome"/>
</dbReference>